<evidence type="ECO:0000313" key="1">
    <source>
        <dbReference type="EMBL" id="QOX64584.1"/>
    </source>
</evidence>
<sequence length="152" mass="17156">MDTIDSKILEVLQENSRVSISDLSKQVNLSLSAVSERLKKLEASGIIERYTVILDSKALGQELTVLMNLSLENPRDTAEFFEMVGKENEILECHYVTGEYDYILRITTKNTATLEALMNRIKAIPGIKRTQTNVVLSSLKHHYSISPTVVER</sequence>
<dbReference type="EMBL" id="CP042469">
    <property type="protein sequence ID" value="QOX64584.1"/>
    <property type="molecule type" value="Genomic_DNA"/>
</dbReference>
<reference evidence="1" key="1">
    <citation type="submission" date="2019-08" db="EMBL/GenBank/DDBJ databases">
        <title>Genome sequence of Clostridiales bacterium MT110.</title>
        <authorList>
            <person name="Cao J."/>
        </authorList>
    </citation>
    <scope>NUCLEOTIDE SEQUENCE</scope>
    <source>
        <strain evidence="1">MT110</strain>
    </source>
</reference>
<accession>A0ACD1AE88</accession>
<keyword evidence="2" id="KW-1185">Reference proteome</keyword>
<evidence type="ECO:0000313" key="2">
    <source>
        <dbReference type="Proteomes" id="UP000594014"/>
    </source>
</evidence>
<protein>
    <submittedName>
        <fullName evidence="1">Lrp/AsnC family transcriptional regulator</fullName>
    </submittedName>
</protein>
<gene>
    <name evidence="1" type="ORF">FRZ06_15155</name>
</gene>
<name>A0ACD1AE88_9FIRM</name>
<organism evidence="1 2">
    <name type="scientific">Anoxybacterium hadale</name>
    <dbReference type="NCBI Taxonomy" id="3408580"/>
    <lineage>
        <taxon>Bacteria</taxon>
        <taxon>Bacillati</taxon>
        <taxon>Bacillota</taxon>
        <taxon>Clostridia</taxon>
        <taxon>Peptostreptococcales</taxon>
        <taxon>Anaerovoracaceae</taxon>
        <taxon>Anoxybacterium</taxon>
    </lineage>
</organism>
<proteinExistence type="predicted"/>
<dbReference type="Proteomes" id="UP000594014">
    <property type="component" value="Chromosome"/>
</dbReference>